<reference evidence="1 2" key="1">
    <citation type="journal article" date="2017" name="Environ. Microbiol. Rep.">
        <title>Genetic diversity of marine anaerobic ammonium-oxidizing bacteria as revealed by genomic and proteomic analyses of 'Candidatus Scalindua japonica'.</title>
        <authorList>
            <person name="Oshiki M."/>
            <person name="Mizuto K."/>
            <person name="Kimura Z."/>
            <person name="Kindaichi T."/>
            <person name="Satoh H."/>
            <person name="Okabe S."/>
        </authorList>
    </citation>
    <scope>NUCLEOTIDE SEQUENCE [LARGE SCALE GENOMIC DNA]</scope>
    <source>
        <strain evidence="2">husup-a2</strain>
    </source>
</reference>
<gene>
    <name evidence="1" type="ORF">SCALIN_C13_0170</name>
</gene>
<dbReference type="OrthoDB" id="3078156at2"/>
<proteinExistence type="predicted"/>
<sequence>MGLKEFFQNITSEQTKRKFYNRIPGDHVEGFSPDEFVPNKSYFEIQLSEMFLRDKSEYWRDFIPLSIVVSDFIYDGRRHIIPFFVENQLLKESEVKRHTKGEYVEYLNTRVAGPIPYVGDNISLFVGLYRVKVNDLAENLFNFLQNIVKTFDNPMLSTYLRIAKPLGEGLPRLLGMKDVEFRLGTRDEFKDTQDDPHRFQEGYLVYINCPEDNIKLNNLWVKDGRLFYGEDKNTSKHFREYDYCLVRVVHRSERNDYQSFPCYRLWEKSLDMIYHGKLEEGDRLFLEFGNELAKSPDMTMTHRYNLIRAFKANYEKELDLIKEIGHRGSGHNNTKVSRGSRGMLGPQDYIQKTSFLAKKNGVQNNIVNDICDISKNWNEIPELANRTKDFKLTNTVLNKQLKALDTVGEIHEQDPIDLMNAITLATFRKD</sequence>
<accession>A0A286TXN1</accession>
<protein>
    <submittedName>
        <fullName evidence="1">Uncharacterized protein</fullName>
    </submittedName>
</protein>
<evidence type="ECO:0000313" key="1">
    <source>
        <dbReference type="EMBL" id="GAX60655.1"/>
    </source>
</evidence>
<keyword evidence="2" id="KW-1185">Reference proteome</keyword>
<evidence type="ECO:0000313" key="2">
    <source>
        <dbReference type="Proteomes" id="UP000218542"/>
    </source>
</evidence>
<dbReference type="RefSeq" id="WP_096894048.1">
    <property type="nucleotide sequence ID" value="NZ_BAOS01000013.1"/>
</dbReference>
<dbReference type="EMBL" id="BAOS01000013">
    <property type="protein sequence ID" value="GAX60655.1"/>
    <property type="molecule type" value="Genomic_DNA"/>
</dbReference>
<dbReference type="Proteomes" id="UP000218542">
    <property type="component" value="Unassembled WGS sequence"/>
</dbReference>
<comment type="caution">
    <text evidence="1">The sequence shown here is derived from an EMBL/GenBank/DDBJ whole genome shotgun (WGS) entry which is preliminary data.</text>
</comment>
<dbReference type="AlphaFoldDB" id="A0A286TXN1"/>
<organism evidence="1 2">
    <name type="scientific">Candidatus Scalindua japonica</name>
    <dbReference type="NCBI Taxonomy" id="1284222"/>
    <lineage>
        <taxon>Bacteria</taxon>
        <taxon>Pseudomonadati</taxon>
        <taxon>Planctomycetota</taxon>
        <taxon>Candidatus Brocadiia</taxon>
        <taxon>Candidatus Brocadiales</taxon>
        <taxon>Candidatus Scalinduaceae</taxon>
        <taxon>Candidatus Scalindua</taxon>
    </lineage>
</organism>
<name>A0A286TXN1_9BACT</name>